<gene>
    <name evidence="1" type="ordered locus">cgR_5027</name>
</gene>
<evidence type="ECO:0000313" key="1">
    <source>
        <dbReference type="EMBL" id="BAF54402.1"/>
    </source>
</evidence>
<reference evidence="1" key="1">
    <citation type="journal article" date="2007" name="Microbiology">
        <title>Comparative analysis of the Corynebacterium glutamicum group and complete genome sequence of strain R.</title>
        <authorList>
            <person name="Yukawa H."/>
            <person name="Omumasaba C.A."/>
            <person name="Nonaka H."/>
            <person name="Kos P."/>
            <person name="Okai N."/>
            <person name="Suzuki N."/>
            <person name="Suda M."/>
            <person name="Tsuge Y."/>
            <person name="Watanabe J."/>
            <person name="Ikeda Y."/>
            <person name="Vertes A.A."/>
            <person name="Inui M."/>
        </authorList>
    </citation>
    <scope>NUCLEOTIDE SEQUENCE</scope>
    <source>
        <strain evidence="1">R</strain>
    </source>
</reference>
<dbReference type="EMBL" id="AP009044">
    <property type="protein sequence ID" value="BAF54402.1"/>
    <property type="molecule type" value="Genomic_DNA"/>
</dbReference>
<proteinExistence type="predicted"/>
<dbReference type="Proteomes" id="UP000006698">
    <property type="component" value="Chromosome"/>
</dbReference>
<dbReference type="AlphaFoldDB" id="A0AB72VAI8"/>
<organism evidence="1">
    <name type="scientific">Corynebacterium glutamicum (strain R)</name>
    <dbReference type="NCBI Taxonomy" id="340322"/>
    <lineage>
        <taxon>Bacteria</taxon>
        <taxon>Bacillati</taxon>
        <taxon>Actinomycetota</taxon>
        <taxon>Actinomycetes</taxon>
        <taxon>Mycobacteriales</taxon>
        <taxon>Corynebacteriaceae</taxon>
        <taxon>Corynebacterium</taxon>
    </lineage>
</organism>
<name>A0AB72VAI8_CORGB</name>
<sequence>MIFPTSQPDAWQKKAFEFIEQRNLSRSNFTRGAADSTSYWWSYSTPSGHHLAAGSRRLGSGLPIDWQQWRWDSPEPPSAAPWDDERWIPYDGNISTSNWTIEPFPFD</sequence>
<protein>
    <submittedName>
        <fullName evidence="1">Uncharacterized protein</fullName>
    </submittedName>
</protein>
<dbReference type="KEGG" id="cgt:cgR_5027"/>
<accession>A0AB72VAI8</accession>